<proteinExistence type="predicted"/>
<gene>
    <name evidence="1" type="ORF">PGT21_025634</name>
</gene>
<keyword evidence="2" id="KW-1185">Reference proteome</keyword>
<evidence type="ECO:0000313" key="2">
    <source>
        <dbReference type="Proteomes" id="UP000324748"/>
    </source>
</evidence>
<comment type="caution">
    <text evidence="1">The sequence shown here is derived from an EMBL/GenBank/DDBJ whole genome shotgun (WGS) entry which is preliminary data.</text>
</comment>
<dbReference type="EMBL" id="VSWC01000093">
    <property type="protein sequence ID" value="KAA1089635.1"/>
    <property type="molecule type" value="Genomic_DNA"/>
</dbReference>
<dbReference type="Proteomes" id="UP000324748">
    <property type="component" value="Unassembled WGS sequence"/>
</dbReference>
<evidence type="ECO:0000313" key="1">
    <source>
        <dbReference type="EMBL" id="KAA1089635.1"/>
    </source>
</evidence>
<reference evidence="1 2" key="1">
    <citation type="submission" date="2019-05" db="EMBL/GenBank/DDBJ databases">
        <title>Emergence of the Ug99 lineage of the wheat stem rust pathogen through somatic hybridization.</title>
        <authorList>
            <person name="Li F."/>
            <person name="Upadhyaya N.M."/>
            <person name="Sperschneider J."/>
            <person name="Matny O."/>
            <person name="Nguyen-Phuc H."/>
            <person name="Mago R."/>
            <person name="Raley C."/>
            <person name="Miller M.E."/>
            <person name="Silverstein K.A.T."/>
            <person name="Henningsen E."/>
            <person name="Hirsch C.D."/>
            <person name="Visser B."/>
            <person name="Pretorius Z.A."/>
            <person name="Steffenson B.J."/>
            <person name="Schwessinger B."/>
            <person name="Dodds P.N."/>
            <person name="Figueroa M."/>
        </authorList>
    </citation>
    <scope>NUCLEOTIDE SEQUENCE [LARGE SCALE GENOMIC DNA]</scope>
    <source>
        <strain evidence="1">21-0</strain>
    </source>
</reference>
<accession>A0A5B0NK12</accession>
<dbReference type="AlphaFoldDB" id="A0A5B0NK12"/>
<name>A0A5B0NK12_PUCGR</name>
<sequence length="82" mass="9532">MARDLNFITVSCVLARYPTTLVSFVLAPYPTTLLHPQDPTTLLQTSHLFRDFYLSSFLLRYLILWNDSSSLDSRLLYSNRCK</sequence>
<protein>
    <submittedName>
        <fullName evidence="1">Uncharacterized protein</fullName>
    </submittedName>
</protein>
<organism evidence="1 2">
    <name type="scientific">Puccinia graminis f. sp. tritici</name>
    <dbReference type="NCBI Taxonomy" id="56615"/>
    <lineage>
        <taxon>Eukaryota</taxon>
        <taxon>Fungi</taxon>
        <taxon>Dikarya</taxon>
        <taxon>Basidiomycota</taxon>
        <taxon>Pucciniomycotina</taxon>
        <taxon>Pucciniomycetes</taxon>
        <taxon>Pucciniales</taxon>
        <taxon>Pucciniaceae</taxon>
        <taxon>Puccinia</taxon>
    </lineage>
</organism>